<feature type="region of interest" description="Disordered" evidence="1">
    <location>
        <begin position="34"/>
        <end position="56"/>
    </location>
</feature>
<evidence type="ECO:0000256" key="1">
    <source>
        <dbReference type="SAM" id="MobiDB-lite"/>
    </source>
</evidence>
<evidence type="ECO:0000313" key="3">
    <source>
        <dbReference type="Proteomes" id="UP000249619"/>
    </source>
</evidence>
<protein>
    <submittedName>
        <fullName evidence="2">Uncharacterized protein</fullName>
    </submittedName>
</protein>
<comment type="caution">
    <text evidence="2">The sequence shown here is derived from an EMBL/GenBank/DDBJ whole genome shotgun (WGS) entry which is preliminary data.</text>
</comment>
<feature type="compositionally biased region" description="Polar residues" evidence="1">
    <location>
        <begin position="39"/>
        <end position="55"/>
    </location>
</feature>
<name>A0A364N5Z3_STELY</name>
<evidence type="ECO:0000313" key="2">
    <source>
        <dbReference type="EMBL" id="RAR12680.1"/>
    </source>
</evidence>
<keyword evidence="3" id="KW-1185">Reference proteome</keyword>
<reference evidence="3" key="1">
    <citation type="submission" date="2018-05" db="EMBL/GenBank/DDBJ databases">
        <title>Draft genome sequence of Stemphylium lycopersici strain CIDEFI 213.</title>
        <authorList>
            <person name="Medina R."/>
            <person name="Franco M.E.E."/>
            <person name="Lucentini C.G."/>
            <person name="Saparrat M.C.N."/>
            <person name="Balatti P.A."/>
        </authorList>
    </citation>
    <scope>NUCLEOTIDE SEQUENCE [LARGE SCALE GENOMIC DNA]</scope>
    <source>
        <strain evidence="3">CIDEFI 213</strain>
    </source>
</reference>
<proteinExistence type="predicted"/>
<accession>A0A364N5Z3</accession>
<gene>
    <name evidence="2" type="ORF">DDE83_003946</name>
</gene>
<sequence length="324" mass="35057">MSTTYAMATYSCFSATSHVPAPAHTYSRYPLPQNAPIGNPNTCTEPSQTGSQQGQAVRLKTVAMRFSRASERQDAGMLYDKEWQCKTEFSLYTFHEQKNRSITILFLVYSQMIPVVFASPLGPAQAAAQAQAQAQQQAQSQSSSSSSQSQSQSSATSKSSSNVWLSSSSSTSAPECLWLTGAVVTPSSLTPQTTSTLASTSSFTAFAASISSGRIPVSGSPRQMQRHGYQRQCHGWVQEGQQQQQQQQQQSIRAPLLQPTTVFQQGVPTFDSSPALHSNDAAAQNEPRFNAWAGDRLHDLFLPTDMSKAVVDAQDGVESNPQAE</sequence>
<dbReference type="EMBL" id="QGDH01000047">
    <property type="protein sequence ID" value="RAR12680.1"/>
    <property type="molecule type" value="Genomic_DNA"/>
</dbReference>
<dbReference type="Proteomes" id="UP000249619">
    <property type="component" value="Unassembled WGS sequence"/>
</dbReference>
<feature type="region of interest" description="Disordered" evidence="1">
    <location>
        <begin position="137"/>
        <end position="164"/>
    </location>
</feature>
<organism evidence="2 3">
    <name type="scientific">Stemphylium lycopersici</name>
    <name type="common">Tomato gray leaf spot disease fungus</name>
    <name type="synonym">Thyrospora lycopersici</name>
    <dbReference type="NCBI Taxonomy" id="183478"/>
    <lineage>
        <taxon>Eukaryota</taxon>
        <taxon>Fungi</taxon>
        <taxon>Dikarya</taxon>
        <taxon>Ascomycota</taxon>
        <taxon>Pezizomycotina</taxon>
        <taxon>Dothideomycetes</taxon>
        <taxon>Pleosporomycetidae</taxon>
        <taxon>Pleosporales</taxon>
        <taxon>Pleosporineae</taxon>
        <taxon>Pleosporaceae</taxon>
        <taxon>Stemphylium</taxon>
    </lineage>
</organism>
<dbReference type="AlphaFoldDB" id="A0A364N5Z3"/>